<sequence>MNSGLVEVEVAPERAEEEAEPEAEPVEVKFYALKDGYGEIIVKADTNEFLKSNKLFTTKRQVYEGHLQEEVEVAPEQGEEEAAAEAELVEVEVEVEVAPEQGEEEAATEAEPVEVEVEVEVEVAPERAEEEAEPEAEPVEVKFYALKNGYGEINVKADTNEFLKSNKLFTTKRQVYEGHLQEEVEVAPERAEEEAEPEAEPVEVKFYALKDGYGEIIVKADSNEFLKSNKLFTTKRQVYDRHLQAEVEVAPEQGEEEAAAEAGLVEVEVKFQALKDGYGREKVKSDSYECLKCNKLSVAERQVYESRLQVEVEVEVAAEVAAVAAEAVAV</sequence>
<dbReference type="WBParaSite" id="HPBE_0002287501-mRNA-1">
    <property type="protein sequence ID" value="HPBE_0002287501-mRNA-1"/>
    <property type="gene ID" value="HPBE_0002287501"/>
</dbReference>
<feature type="compositionally biased region" description="Acidic residues" evidence="1">
    <location>
        <begin position="15"/>
        <end position="24"/>
    </location>
</feature>
<dbReference type="AlphaFoldDB" id="A0A183GJL9"/>
<gene>
    <name evidence="2" type="ORF">HPBE_LOCUS22873</name>
</gene>
<dbReference type="Proteomes" id="UP000050761">
    <property type="component" value="Unassembled WGS sequence"/>
</dbReference>
<name>A0A183GJL9_HELPZ</name>
<evidence type="ECO:0000313" key="3">
    <source>
        <dbReference type="Proteomes" id="UP000050761"/>
    </source>
</evidence>
<evidence type="ECO:0000313" key="2">
    <source>
        <dbReference type="EMBL" id="VDP35215.1"/>
    </source>
</evidence>
<reference evidence="2 3" key="1">
    <citation type="submission" date="2018-11" db="EMBL/GenBank/DDBJ databases">
        <authorList>
            <consortium name="Pathogen Informatics"/>
        </authorList>
    </citation>
    <scope>NUCLEOTIDE SEQUENCE [LARGE SCALE GENOMIC DNA]</scope>
</reference>
<keyword evidence="3" id="KW-1185">Reference proteome</keyword>
<feature type="region of interest" description="Disordered" evidence="1">
    <location>
        <begin position="1"/>
        <end position="24"/>
    </location>
</feature>
<accession>A0A183GJL9</accession>
<evidence type="ECO:0000313" key="4">
    <source>
        <dbReference type="WBParaSite" id="HPBE_0002287501-mRNA-1"/>
    </source>
</evidence>
<organism evidence="3 4">
    <name type="scientific">Heligmosomoides polygyrus</name>
    <name type="common">Parasitic roundworm</name>
    <dbReference type="NCBI Taxonomy" id="6339"/>
    <lineage>
        <taxon>Eukaryota</taxon>
        <taxon>Metazoa</taxon>
        <taxon>Ecdysozoa</taxon>
        <taxon>Nematoda</taxon>
        <taxon>Chromadorea</taxon>
        <taxon>Rhabditida</taxon>
        <taxon>Rhabditina</taxon>
        <taxon>Rhabditomorpha</taxon>
        <taxon>Strongyloidea</taxon>
        <taxon>Heligmosomidae</taxon>
        <taxon>Heligmosomoides</taxon>
    </lineage>
</organism>
<evidence type="ECO:0000256" key="1">
    <source>
        <dbReference type="SAM" id="MobiDB-lite"/>
    </source>
</evidence>
<reference evidence="4" key="2">
    <citation type="submission" date="2019-09" db="UniProtKB">
        <authorList>
            <consortium name="WormBaseParasite"/>
        </authorList>
    </citation>
    <scope>IDENTIFICATION</scope>
</reference>
<dbReference type="EMBL" id="UZAH01034448">
    <property type="protein sequence ID" value="VDP35215.1"/>
    <property type="molecule type" value="Genomic_DNA"/>
</dbReference>
<proteinExistence type="predicted"/>
<protein>
    <submittedName>
        <fullName evidence="4">Major latex allergen Hev b 5-like</fullName>
    </submittedName>
</protein>
<accession>A0A3P8DTK3</accession>